<dbReference type="EMBL" id="FN649760">
    <property type="protein sequence ID" value="CBN78264.1"/>
    <property type="molecule type" value="Genomic_DNA"/>
</dbReference>
<evidence type="ECO:0000313" key="3">
    <source>
        <dbReference type="Proteomes" id="UP000002630"/>
    </source>
</evidence>
<gene>
    <name evidence="2" type="ORF">Esi_0005_0129</name>
</gene>
<feature type="region of interest" description="Disordered" evidence="1">
    <location>
        <begin position="111"/>
        <end position="172"/>
    </location>
</feature>
<feature type="compositionally biased region" description="Low complexity" evidence="1">
    <location>
        <begin position="415"/>
        <end position="425"/>
    </location>
</feature>
<dbReference type="OrthoDB" id="10373958at2759"/>
<sequence length="473" mass="51627">MADPQGTAGSDATAFPAVATGPDIVTLLCTQPVHCCWRHQEEVETALGLEKNAISVFYQGLGGRGSGATKGKRIQDQLEKAGVFRSQGDTKPHRVWWLAFRGKDATRPRFEDRGEDNLCVPAGSGAEEHRGTPRDTNPAVGATTAQEGGGSSTVTPDEQEEQELPEKKKRSDAMHAMVSTPTWGYFLNLFELSRLLDLPADDLRAVLQPPCARNSTIEHELFLSTFGISRGWHAGNPAWHLLGCGHVVALGEDACMELLSRPPQPFFWSAMKRREPNTGIPWTVGCEAETPLLLEAHRLTLDIERSLQCRNCKPNCPINGPRHSWEFMRCESEATEILGVDAELKVNFECVNCHSIHLGVPLPAKGLGYEVQSWSMADEVVRGTFDSISSWLRVRAGPSSATRGGRRQRQPAPPEKAAAPGPSSATRGRRQQRHTRKPARFANAHVGSSDDSEVPESRESADSNSSSDDGSEP</sequence>
<name>D8LNQ4_ECTSI</name>
<protein>
    <submittedName>
        <fullName evidence="2">Uncharacterized protein</fullName>
    </submittedName>
</protein>
<dbReference type="AlphaFoldDB" id="D8LNQ4"/>
<proteinExistence type="predicted"/>
<feature type="compositionally biased region" description="Basic residues" evidence="1">
    <location>
        <begin position="427"/>
        <end position="439"/>
    </location>
</feature>
<feature type="region of interest" description="Disordered" evidence="1">
    <location>
        <begin position="395"/>
        <end position="473"/>
    </location>
</feature>
<reference evidence="2 3" key="1">
    <citation type="journal article" date="2010" name="Nature">
        <title>The Ectocarpus genome and the independent evolution of multicellularity in brown algae.</title>
        <authorList>
            <person name="Cock J.M."/>
            <person name="Sterck L."/>
            <person name="Rouze P."/>
            <person name="Scornet D."/>
            <person name="Allen A.E."/>
            <person name="Amoutzias G."/>
            <person name="Anthouard V."/>
            <person name="Artiguenave F."/>
            <person name="Aury J.M."/>
            <person name="Badger J.H."/>
            <person name="Beszteri B."/>
            <person name="Billiau K."/>
            <person name="Bonnet E."/>
            <person name="Bothwell J.H."/>
            <person name="Bowler C."/>
            <person name="Boyen C."/>
            <person name="Brownlee C."/>
            <person name="Carrano C.J."/>
            <person name="Charrier B."/>
            <person name="Cho G.Y."/>
            <person name="Coelho S.M."/>
            <person name="Collen J."/>
            <person name="Corre E."/>
            <person name="Da Silva C."/>
            <person name="Delage L."/>
            <person name="Delaroque N."/>
            <person name="Dittami S.M."/>
            <person name="Doulbeau S."/>
            <person name="Elias M."/>
            <person name="Farnham G."/>
            <person name="Gachon C.M."/>
            <person name="Gschloessl B."/>
            <person name="Heesch S."/>
            <person name="Jabbari K."/>
            <person name="Jubin C."/>
            <person name="Kawai H."/>
            <person name="Kimura K."/>
            <person name="Kloareg B."/>
            <person name="Kupper F.C."/>
            <person name="Lang D."/>
            <person name="Le Bail A."/>
            <person name="Leblanc C."/>
            <person name="Lerouge P."/>
            <person name="Lohr M."/>
            <person name="Lopez P.J."/>
            <person name="Martens C."/>
            <person name="Maumus F."/>
            <person name="Michel G."/>
            <person name="Miranda-Saavedra D."/>
            <person name="Morales J."/>
            <person name="Moreau H."/>
            <person name="Motomura T."/>
            <person name="Nagasato C."/>
            <person name="Napoli C.A."/>
            <person name="Nelson D.R."/>
            <person name="Nyvall-Collen P."/>
            <person name="Peters A.F."/>
            <person name="Pommier C."/>
            <person name="Potin P."/>
            <person name="Poulain J."/>
            <person name="Quesneville H."/>
            <person name="Read B."/>
            <person name="Rensing S.A."/>
            <person name="Ritter A."/>
            <person name="Rousvoal S."/>
            <person name="Samanta M."/>
            <person name="Samson G."/>
            <person name="Schroeder D.C."/>
            <person name="Segurens B."/>
            <person name="Strittmatter M."/>
            <person name="Tonon T."/>
            <person name="Tregear J.W."/>
            <person name="Valentin K."/>
            <person name="von Dassow P."/>
            <person name="Yamagishi T."/>
            <person name="Van de Peer Y."/>
            <person name="Wincker P."/>
        </authorList>
    </citation>
    <scope>NUCLEOTIDE SEQUENCE [LARGE SCALE GENOMIC DNA]</scope>
    <source>
        <strain evidence="3">Ec32 / CCAP1310/4</strain>
    </source>
</reference>
<organism evidence="2 3">
    <name type="scientific">Ectocarpus siliculosus</name>
    <name type="common">Brown alga</name>
    <name type="synonym">Conferva siliculosa</name>
    <dbReference type="NCBI Taxonomy" id="2880"/>
    <lineage>
        <taxon>Eukaryota</taxon>
        <taxon>Sar</taxon>
        <taxon>Stramenopiles</taxon>
        <taxon>Ochrophyta</taxon>
        <taxon>PX clade</taxon>
        <taxon>Phaeophyceae</taxon>
        <taxon>Ectocarpales</taxon>
        <taxon>Ectocarpaceae</taxon>
        <taxon>Ectocarpus</taxon>
    </lineage>
</organism>
<evidence type="ECO:0000313" key="2">
    <source>
        <dbReference type="EMBL" id="CBN78264.1"/>
    </source>
</evidence>
<feature type="compositionally biased region" description="Low complexity" evidence="1">
    <location>
        <begin position="462"/>
        <end position="473"/>
    </location>
</feature>
<dbReference type="Proteomes" id="UP000002630">
    <property type="component" value="Unassembled WGS sequence"/>
</dbReference>
<dbReference type="InParanoid" id="D8LNQ4"/>
<evidence type="ECO:0000256" key="1">
    <source>
        <dbReference type="SAM" id="MobiDB-lite"/>
    </source>
</evidence>
<keyword evidence="3" id="KW-1185">Reference proteome</keyword>
<accession>D8LNQ4</accession>